<sequence length="117" mass="13243">MRLILAVFLGLTFAQFKNDRLLARFENSAVKLKNADKKKGPNLECGSDKIEISFEMAELEAMKLGVDDPTKIFFRGNKNCFSVLDGTKEMFTARRNVDKHGRADSINRPVTNRFITA</sequence>
<reference evidence="1 2" key="1">
    <citation type="submission" date="2021-04" db="EMBL/GenBank/DDBJ databases">
        <authorList>
            <person name="Bliznina A."/>
        </authorList>
    </citation>
    <scope>NUCLEOTIDE SEQUENCE [LARGE SCALE GENOMIC DNA]</scope>
</reference>
<name>A0ABN7SBU1_OIKDI</name>
<organism evidence="1 2">
    <name type="scientific">Oikopleura dioica</name>
    <name type="common">Tunicate</name>
    <dbReference type="NCBI Taxonomy" id="34765"/>
    <lineage>
        <taxon>Eukaryota</taxon>
        <taxon>Metazoa</taxon>
        <taxon>Chordata</taxon>
        <taxon>Tunicata</taxon>
        <taxon>Appendicularia</taxon>
        <taxon>Copelata</taxon>
        <taxon>Oikopleuridae</taxon>
        <taxon>Oikopleura</taxon>
    </lineage>
</organism>
<accession>A0ABN7SBU1</accession>
<proteinExistence type="predicted"/>
<dbReference type="EMBL" id="OU015569">
    <property type="protein sequence ID" value="CAG5094396.1"/>
    <property type="molecule type" value="Genomic_DNA"/>
</dbReference>
<evidence type="ECO:0000313" key="1">
    <source>
        <dbReference type="EMBL" id="CAG5094396.1"/>
    </source>
</evidence>
<keyword evidence="2" id="KW-1185">Reference proteome</keyword>
<gene>
    <name evidence="1" type="ORF">OKIOD_LOCUS5077</name>
</gene>
<dbReference type="Proteomes" id="UP001158576">
    <property type="component" value="Chromosome XSR"/>
</dbReference>
<protein>
    <submittedName>
        <fullName evidence="1">Oidioi.mRNA.OKI2018_I69.XSR.g13519.t1.cds</fullName>
    </submittedName>
</protein>
<evidence type="ECO:0000313" key="2">
    <source>
        <dbReference type="Proteomes" id="UP001158576"/>
    </source>
</evidence>